<organism evidence="1 2">
    <name type="scientific">Natranaeroarchaeum aerophilus</name>
    <dbReference type="NCBI Taxonomy" id="2917711"/>
    <lineage>
        <taxon>Archaea</taxon>
        <taxon>Methanobacteriati</taxon>
        <taxon>Methanobacteriota</taxon>
        <taxon>Stenosarchaea group</taxon>
        <taxon>Halobacteria</taxon>
        <taxon>Halobacteriales</taxon>
        <taxon>Natronoarchaeaceae</taxon>
        <taxon>Natranaeroarchaeum</taxon>
    </lineage>
</organism>
<dbReference type="Proteomes" id="UP001202674">
    <property type="component" value="Unassembled WGS sequence"/>
</dbReference>
<sequence length="53" mass="5965">MNDRTGYSEAPVGVDGEWRGIDVRAMPDETRVIDFDLTEQRRDDLPNGDVLGD</sequence>
<evidence type="ECO:0000313" key="1">
    <source>
        <dbReference type="EMBL" id="MCL9813494.1"/>
    </source>
</evidence>
<dbReference type="EMBL" id="JAKRVY010000003">
    <property type="protein sequence ID" value="MCL9813494.1"/>
    <property type="molecule type" value="Genomic_DNA"/>
</dbReference>
<keyword evidence="2" id="KW-1185">Reference proteome</keyword>
<protein>
    <submittedName>
        <fullName evidence="1">Uncharacterized protein</fullName>
    </submittedName>
</protein>
<comment type="caution">
    <text evidence="1">The sequence shown here is derived from an EMBL/GenBank/DDBJ whole genome shotgun (WGS) entry which is preliminary data.</text>
</comment>
<name>A0AAE3K746_9EURY</name>
<accession>A0AAE3K746</accession>
<dbReference type="RefSeq" id="WP_250595961.1">
    <property type="nucleotide sequence ID" value="NZ_JAKRVY010000003.1"/>
</dbReference>
<proteinExistence type="predicted"/>
<reference evidence="1 2" key="1">
    <citation type="journal article" date="2022" name="Syst. Appl. Microbiol.">
        <title>Natronocalculus amylovorans gen. nov., sp. nov., and Natranaeroarchaeum aerophilus sp. nov., dominant culturable amylolytic natronoarchaea from hypersaline soda lakes in southwestern Siberia.</title>
        <authorList>
            <person name="Sorokin D.Y."/>
            <person name="Elcheninov A.G."/>
            <person name="Khizhniak T.V."/>
            <person name="Koenen M."/>
            <person name="Bale N.J."/>
            <person name="Damste J.S.S."/>
            <person name="Kublanov I.V."/>
        </authorList>
    </citation>
    <scope>NUCLEOTIDE SEQUENCE [LARGE SCALE GENOMIC DNA]</scope>
    <source>
        <strain evidence="1 2">AArc-St1-1</strain>
    </source>
</reference>
<dbReference type="AlphaFoldDB" id="A0AAE3K746"/>
<gene>
    <name evidence="1" type="ORF">AArcSt11_07485</name>
</gene>
<evidence type="ECO:0000313" key="2">
    <source>
        <dbReference type="Proteomes" id="UP001202674"/>
    </source>
</evidence>